<dbReference type="EMBL" id="JACSRA010000021">
    <property type="protein sequence ID" value="MBD7912283.1"/>
    <property type="molecule type" value="Genomic_DNA"/>
</dbReference>
<dbReference type="PANTHER" id="PTHR43798:SF5">
    <property type="entry name" value="MONOACYLGLYCEROL LIPASE ABHD6"/>
    <property type="match status" value="1"/>
</dbReference>
<dbReference type="RefSeq" id="WP_191769230.1">
    <property type="nucleotide sequence ID" value="NZ_JACSRA010000021.1"/>
</dbReference>
<dbReference type="Pfam" id="PF00561">
    <property type="entry name" value="Abhydrolase_1"/>
    <property type="match status" value="1"/>
</dbReference>
<dbReference type="InterPro" id="IPR050266">
    <property type="entry name" value="AB_hydrolase_sf"/>
</dbReference>
<reference evidence="2 3" key="1">
    <citation type="submission" date="2020-08" db="EMBL/GenBank/DDBJ databases">
        <title>A Genomic Blueprint of the Chicken Gut Microbiome.</title>
        <authorList>
            <person name="Gilroy R."/>
            <person name="Ravi A."/>
            <person name="Getino M."/>
            <person name="Pursley I."/>
            <person name="Horton D.L."/>
            <person name="Alikhan N.-F."/>
            <person name="Baker D."/>
            <person name="Gharbi K."/>
            <person name="Hall N."/>
            <person name="Watson M."/>
            <person name="Adriaenssens E.M."/>
            <person name="Foster-Nyarko E."/>
            <person name="Jarju S."/>
            <person name="Secka A."/>
            <person name="Antonio M."/>
            <person name="Oren A."/>
            <person name="Chaudhuri R."/>
            <person name="La Ragione R.M."/>
            <person name="Hildebrand F."/>
            <person name="Pallen M.J."/>
        </authorList>
    </citation>
    <scope>NUCLEOTIDE SEQUENCE [LARGE SCALE GENOMIC DNA]</scope>
    <source>
        <strain evidence="2 3">Sa3CVN1</strain>
    </source>
</reference>
<gene>
    <name evidence="2" type="ORF">H9661_13050</name>
</gene>
<dbReference type="InterPro" id="IPR000073">
    <property type="entry name" value="AB_hydrolase_1"/>
</dbReference>
<dbReference type="InterPro" id="IPR029058">
    <property type="entry name" value="AB_hydrolase_fold"/>
</dbReference>
<sequence>MEFKEYGEKTKPIIILIHGFCMSWRLWMPQIDSFKKDYHVIVPILEGHEERDRTTFTSVENNANIIIDYMINHDYNEVFAVCGLSLGGAITVNILSQNRLVIKKSIIDAGITPSNLSRSKELFTVYSDFFKTCLARKFKKLLEIYYNPKDYSKHVVDSMYMTLQNISNSTIKNVFYSVDTYKLPKDFSNVKTEIRYWYGTKEKNERKKDSDFITHTFPNAKSEIFQGCAHGQLALGNPNLYLKCAYRFFQEK</sequence>
<keyword evidence="3" id="KW-1185">Reference proteome</keyword>
<evidence type="ECO:0000259" key="1">
    <source>
        <dbReference type="Pfam" id="PF00561"/>
    </source>
</evidence>
<dbReference type="Proteomes" id="UP000627781">
    <property type="component" value="Unassembled WGS sequence"/>
</dbReference>
<protein>
    <recommendedName>
        <fullName evidence="1">AB hydrolase-1 domain-containing protein</fullName>
    </recommendedName>
</protein>
<accession>A0ABR8PVS1</accession>
<comment type="caution">
    <text evidence="2">The sequence shown here is derived from an EMBL/GenBank/DDBJ whole genome shotgun (WGS) entry which is preliminary data.</text>
</comment>
<dbReference type="PANTHER" id="PTHR43798">
    <property type="entry name" value="MONOACYLGLYCEROL LIPASE"/>
    <property type="match status" value="1"/>
</dbReference>
<evidence type="ECO:0000313" key="3">
    <source>
        <dbReference type="Proteomes" id="UP000627781"/>
    </source>
</evidence>
<dbReference type="SUPFAM" id="SSF53474">
    <property type="entry name" value="alpha/beta-Hydrolases"/>
    <property type="match status" value="1"/>
</dbReference>
<dbReference type="Gene3D" id="3.40.50.1820">
    <property type="entry name" value="alpha/beta hydrolase"/>
    <property type="match status" value="1"/>
</dbReference>
<evidence type="ECO:0000313" key="2">
    <source>
        <dbReference type="EMBL" id="MBD7912283.1"/>
    </source>
</evidence>
<proteinExistence type="predicted"/>
<organism evidence="2 3">
    <name type="scientific">Clostridium cibarium</name>
    <dbReference type="NCBI Taxonomy" id="2762247"/>
    <lineage>
        <taxon>Bacteria</taxon>
        <taxon>Bacillati</taxon>
        <taxon>Bacillota</taxon>
        <taxon>Clostridia</taxon>
        <taxon>Eubacteriales</taxon>
        <taxon>Clostridiaceae</taxon>
        <taxon>Clostridium</taxon>
    </lineage>
</organism>
<name>A0ABR8PVS1_9CLOT</name>
<feature type="domain" description="AB hydrolase-1" evidence="1">
    <location>
        <begin position="12"/>
        <end position="230"/>
    </location>
</feature>